<dbReference type="SUPFAM" id="SSF49452">
    <property type="entry name" value="Starch-binding domain-like"/>
    <property type="match status" value="1"/>
</dbReference>
<evidence type="ECO:0000313" key="3">
    <source>
        <dbReference type="Proteomes" id="UP001234216"/>
    </source>
</evidence>
<feature type="region of interest" description="Disordered" evidence="1">
    <location>
        <begin position="302"/>
        <end position="321"/>
    </location>
</feature>
<feature type="compositionally biased region" description="Basic residues" evidence="1">
    <location>
        <begin position="338"/>
        <end position="354"/>
    </location>
</feature>
<evidence type="ECO:0008006" key="4">
    <source>
        <dbReference type="Google" id="ProtNLM"/>
    </source>
</evidence>
<reference evidence="2" key="1">
    <citation type="submission" date="2023-07" db="EMBL/GenBank/DDBJ databases">
        <title>Comparative genomics of wheat-associated soil bacteria to identify genetic determinants of phenazine resistance.</title>
        <authorList>
            <person name="Mouncey N."/>
        </authorList>
    </citation>
    <scope>NUCLEOTIDE SEQUENCE</scope>
    <source>
        <strain evidence="2">V4I22</strain>
    </source>
</reference>
<dbReference type="Proteomes" id="UP001234216">
    <property type="component" value="Unassembled WGS sequence"/>
</dbReference>
<accession>A0AAW8FBJ6</accession>
<proteinExistence type="predicted"/>
<dbReference type="Pfam" id="PF13620">
    <property type="entry name" value="CarboxypepD_reg"/>
    <property type="match status" value="2"/>
</dbReference>
<gene>
    <name evidence="2" type="ORF">QFZ22_003476</name>
</gene>
<organism evidence="2 3">
    <name type="scientific">Streptomyces canus</name>
    <dbReference type="NCBI Taxonomy" id="58343"/>
    <lineage>
        <taxon>Bacteria</taxon>
        <taxon>Bacillati</taxon>
        <taxon>Actinomycetota</taxon>
        <taxon>Actinomycetes</taxon>
        <taxon>Kitasatosporales</taxon>
        <taxon>Streptomycetaceae</taxon>
        <taxon>Streptomyces</taxon>
        <taxon>Streptomyces aurantiacus group</taxon>
    </lineage>
</organism>
<dbReference type="Gene3D" id="2.60.40.1120">
    <property type="entry name" value="Carboxypeptidase-like, regulatory domain"/>
    <property type="match status" value="2"/>
</dbReference>
<protein>
    <recommendedName>
        <fullName evidence="4">Carboxypeptidase regulatory-like domain-containing protein</fullName>
    </recommendedName>
</protein>
<sequence length="558" mass="59958">MTFEYIELGDTDAARGASATAGMENANGTVAVPLNYNKPWLRSGTAFRADVPAVLRGRVTDLDSGQPMAGITVYAEREDGPQPRTTTGSDGHYTLRLPYGSHRMVATAADYAPVTGDASLTVQQPQGTLDLVLDRNAVAGKVTDYLGRAVADAEITTNGVAERMLRTGTDGTYRIAALPPGELTVTVQADGCHETGIRTEAVDGEEQLDFQLGQRKDGGGYTCTTSTGTALPVTTKLALTGDEEAAEVQLPFSFPFYGTTQNHHDLHQRGADLRLLGGRLGEQAPARQRRAGRRHLRLLGRSGARPGQLGVDRDRGRGRRAEVRRRVAQLGLLRRVRTHHRAGSAPQGRHHRLPLPRSGRGGGRPGRLRLHRYRGTGQHHRLRLAVRPTGVGEQPCDHFPALMLVSTLSPDSGKANMTTRTRLLLALLAGALLLTGCSELSAPRAAADGVSLTVSGGFAGVRHGIEVGPGDAVFLTDRKGGREQTDALTPAERKKLDSLLDAVDFGELPSRSVAENARDRFEYRLQHDGHTLVTDGSTDLGPARDLIAHLESCMQARR</sequence>
<comment type="caution">
    <text evidence="2">The sequence shown here is derived from an EMBL/GenBank/DDBJ whole genome shotgun (WGS) entry which is preliminary data.</text>
</comment>
<dbReference type="SUPFAM" id="SSF49464">
    <property type="entry name" value="Carboxypeptidase regulatory domain-like"/>
    <property type="match status" value="1"/>
</dbReference>
<dbReference type="GO" id="GO:0030246">
    <property type="term" value="F:carbohydrate binding"/>
    <property type="evidence" value="ECO:0007669"/>
    <property type="project" value="InterPro"/>
</dbReference>
<dbReference type="AlphaFoldDB" id="A0AAW8FBJ6"/>
<evidence type="ECO:0000256" key="1">
    <source>
        <dbReference type="SAM" id="MobiDB-lite"/>
    </source>
</evidence>
<dbReference type="InterPro" id="IPR008969">
    <property type="entry name" value="CarboxyPept-like_regulatory"/>
</dbReference>
<feature type="region of interest" description="Disordered" evidence="1">
    <location>
        <begin position="338"/>
        <end position="367"/>
    </location>
</feature>
<dbReference type="InterPro" id="IPR013784">
    <property type="entry name" value="Carb-bd-like_fold"/>
</dbReference>
<dbReference type="EMBL" id="JAUSZV010000005">
    <property type="protein sequence ID" value="MDQ0907491.1"/>
    <property type="molecule type" value="Genomic_DNA"/>
</dbReference>
<feature type="compositionally biased region" description="Basic and acidic residues" evidence="1">
    <location>
        <begin position="311"/>
        <end position="321"/>
    </location>
</feature>
<name>A0AAW8FBJ6_9ACTN</name>
<evidence type="ECO:0000313" key="2">
    <source>
        <dbReference type="EMBL" id="MDQ0907491.1"/>
    </source>
</evidence>